<dbReference type="EMBL" id="JARBHB010000003">
    <property type="protein sequence ID" value="KAJ8889875.1"/>
    <property type="molecule type" value="Genomic_DNA"/>
</dbReference>
<comment type="caution">
    <text evidence="2">The sequence shown here is derived from an EMBL/GenBank/DDBJ whole genome shotgun (WGS) entry which is preliminary data.</text>
</comment>
<organism evidence="2 3">
    <name type="scientific">Dryococelus australis</name>
    <dbReference type="NCBI Taxonomy" id="614101"/>
    <lineage>
        <taxon>Eukaryota</taxon>
        <taxon>Metazoa</taxon>
        <taxon>Ecdysozoa</taxon>
        <taxon>Arthropoda</taxon>
        <taxon>Hexapoda</taxon>
        <taxon>Insecta</taxon>
        <taxon>Pterygota</taxon>
        <taxon>Neoptera</taxon>
        <taxon>Polyneoptera</taxon>
        <taxon>Phasmatodea</taxon>
        <taxon>Verophasmatodea</taxon>
        <taxon>Anareolatae</taxon>
        <taxon>Phasmatidae</taxon>
        <taxon>Eurycanthinae</taxon>
        <taxon>Dryococelus</taxon>
    </lineage>
</organism>
<evidence type="ECO:0000256" key="1">
    <source>
        <dbReference type="SAM" id="MobiDB-lite"/>
    </source>
</evidence>
<proteinExistence type="predicted"/>
<evidence type="ECO:0000313" key="3">
    <source>
        <dbReference type="Proteomes" id="UP001159363"/>
    </source>
</evidence>
<name>A0ABQ9HZT0_9NEOP</name>
<reference evidence="2 3" key="1">
    <citation type="submission" date="2023-02" db="EMBL/GenBank/DDBJ databases">
        <title>LHISI_Scaffold_Assembly.</title>
        <authorList>
            <person name="Stuart O.P."/>
            <person name="Cleave R."/>
            <person name="Magrath M.J.L."/>
            <person name="Mikheyev A.S."/>
        </authorList>
    </citation>
    <scope>NUCLEOTIDE SEQUENCE [LARGE SCALE GENOMIC DNA]</scope>
    <source>
        <strain evidence="2">Daus_M_001</strain>
        <tissue evidence="2">Leg muscle</tissue>
    </source>
</reference>
<accession>A0ABQ9HZT0</accession>
<feature type="region of interest" description="Disordered" evidence="1">
    <location>
        <begin position="222"/>
        <end position="242"/>
    </location>
</feature>
<protein>
    <submittedName>
        <fullName evidence="2">Uncharacterized protein</fullName>
    </submittedName>
</protein>
<sequence length="378" mass="40760">MSLPVPPYTLTGALSDMRAVKLVTRDGTPIIALEFTNAVIKSPASSHSSHFGGVSVSRCTGLVTSHQGDPGSIPGRVTPDFRMWESCRTMPLVSGFFRGSPVSPALSFRRCSILTSITLIAIHISSLTLGDNTRRLDGYELFSCCCGPGLVSEWLRRAPCGLILAWQACVCALIGLQAPAGAQHPGQTYTCHYGHYATTFLLYALIYSVVGRWSIQQSRRGIRARKHVPDTPPPTHPSQNTNHFPQTAGLATGRHEVPFACSPLHGRRLIDPIRICALVQCGIMCGLSRVRDTCSICSPTLGRTYSPARGSALDVIWQHFAGFVPARVGCEREAPAHALSNSDPRLLELCLILVLMAESCLQARLGSGGPPHAIRRSS</sequence>
<dbReference type="Proteomes" id="UP001159363">
    <property type="component" value="Chromosome 3"/>
</dbReference>
<gene>
    <name evidence="2" type="ORF">PR048_009380</name>
</gene>
<keyword evidence="3" id="KW-1185">Reference proteome</keyword>
<evidence type="ECO:0000313" key="2">
    <source>
        <dbReference type="EMBL" id="KAJ8889875.1"/>
    </source>
</evidence>